<reference evidence="8 9" key="1">
    <citation type="journal article" date="2022" name="Nat. Genet.">
        <title>Improved pea reference genome and pan-genome highlight genomic features and evolutionary characteristics.</title>
        <authorList>
            <person name="Yang T."/>
            <person name="Liu R."/>
            <person name="Luo Y."/>
            <person name="Hu S."/>
            <person name="Wang D."/>
            <person name="Wang C."/>
            <person name="Pandey M.K."/>
            <person name="Ge S."/>
            <person name="Xu Q."/>
            <person name="Li N."/>
            <person name="Li G."/>
            <person name="Huang Y."/>
            <person name="Saxena R.K."/>
            <person name="Ji Y."/>
            <person name="Li M."/>
            <person name="Yan X."/>
            <person name="He Y."/>
            <person name="Liu Y."/>
            <person name="Wang X."/>
            <person name="Xiang C."/>
            <person name="Varshney R.K."/>
            <person name="Ding H."/>
            <person name="Gao S."/>
            <person name="Zong X."/>
        </authorList>
    </citation>
    <scope>NUCLEOTIDE SEQUENCE [LARGE SCALE GENOMIC DNA]</scope>
    <source>
        <strain evidence="8 9">cv. Zhongwan 6</strain>
    </source>
</reference>
<dbReference type="PANTHER" id="PTHR31223">
    <property type="entry name" value="LOG FAMILY PROTEIN YJL055W"/>
    <property type="match status" value="1"/>
</dbReference>
<dbReference type="GO" id="GO:0009691">
    <property type="term" value="P:cytokinin biosynthetic process"/>
    <property type="evidence" value="ECO:0007669"/>
    <property type="project" value="UniProtKB-UniRule"/>
</dbReference>
<proteinExistence type="inferred from homology"/>
<evidence type="ECO:0000256" key="5">
    <source>
        <dbReference type="ARBA" id="ARBA00047718"/>
    </source>
</evidence>
<dbReference type="InterPro" id="IPR005269">
    <property type="entry name" value="LOG"/>
</dbReference>
<dbReference type="AlphaFoldDB" id="A0A9D5A073"/>
<evidence type="ECO:0000256" key="7">
    <source>
        <dbReference type="RuleBase" id="RU363015"/>
    </source>
</evidence>
<comment type="catalytic activity">
    <reaction evidence="5 7">
        <text>N(6)-(dimethylallyl)adenosine 5'-phosphate + H2O = N(6)-dimethylallyladenine + D-ribose 5-phosphate</text>
        <dbReference type="Rhea" id="RHEA:48560"/>
        <dbReference type="ChEBI" id="CHEBI:15377"/>
        <dbReference type="ChEBI" id="CHEBI:17660"/>
        <dbReference type="ChEBI" id="CHEBI:57526"/>
        <dbReference type="ChEBI" id="CHEBI:78346"/>
        <dbReference type="EC" id="3.2.2.n1"/>
    </reaction>
</comment>
<gene>
    <name evidence="8" type="ORF">KIW84_074664</name>
</gene>
<keyword evidence="3 7" id="KW-0203">Cytokinin biosynthesis</keyword>
<dbReference type="EMBL" id="JAMSHJ010000007">
    <property type="protein sequence ID" value="KAI5389093.1"/>
    <property type="molecule type" value="Genomic_DNA"/>
</dbReference>
<comment type="caution">
    <text evidence="8">The sequence shown here is derived from an EMBL/GenBank/DDBJ whole genome shotgun (WGS) entry which is preliminary data.</text>
</comment>
<dbReference type="Gene3D" id="3.40.50.450">
    <property type="match status" value="1"/>
</dbReference>
<evidence type="ECO:0000256" key="4">
    <source>
        <dbReference type="ARBA" id="ARBA00024884"/>
    </source>
</evidence>
<name>A0A9D5A073_PEA</name>
<dbReference type="GO" id="GO:0016799">
    <property type="term" value="F:hydrolase activity, hydrolyzing N-glycosyl compounds"/>
    <property type="evidence" value="ECO:0007669"/>
    <property type="project" value="TreeGrafter"/>
</dbReference>
<protein>
    <recommendedName>
        <fullName evidence="2 7">Cytokinin riboside 5'-monophosphate phosphoribohydrolase</fullName>
        <ecNumber evidence="2 7">3.2.2.n1</ecNumber>
    </recommendedName>
</protein>
<sequence>EKRMEEESEMKESKFKRICVFCGSSPGNKSSYKDAAIQLGKELVSRNIDLVYGGGNIGLMGLISQSVYEGGRHVIGIIPRTLMSREICGETVGELKEVADMHERKAEMAKHSDAFIALPG</sequence>
<evidence type="ECO:0000313" key="8">
    <source>
        <dbReference type="EMBL" id="KAI5389093.1"/>
    </source>
</evidence>
<dbReference type="SUPFAM" id="SSF102405">
    <property type="entry name" value="MCP/YpsA-like"/>
    <property type="match status" value="1"/>
</dbReference>
<dbReference type="Pfam" id="PF03641">
    <property type="entry name" value="Lysine_decarbox"/>
    <property type="match status" value="1"/>
</dbReference>
<dbReference type="EC" id="3.2.2.n1" evidence="2 7"/>
<evidence type="ECO:0000256" key="2">
    <source>
        <dbReference type="ARBA" id="ARBA00012205"/>
    </source>
</evidence>
<dbReference type="Proteomes" id="UP001058974">
    <property type="component" value="Chromosome 7"/>
</dbReference>
<evidence type="ECO:0000256" key="6">
    <source>
        <dbReference type="ARBA" id="ARBA00049153"/>
    </source>
</evidence>
<evidence type="ECO:0000313" key="9">
    <source>
        <dbReference type="Proteomes" id="UP001058974"/>
    </source>
</evidence>
<feature type="non-terminal residue" evidence="8">
    <location>
        <position position="1"/>
    </location>
</feature>
<dbReference type="GO" id="GO:0005829">
    <property type="term" value="C:cytosol"/>
    <property type="evidence" value="ECO:0007669"/>
    <property type="project" value="TreeGrafter"/>
</dbReference>
<dbReference type="PANTHER" id="PTHR31223:SF65">
    <property type="entry name" value="CYTOKININ RIBOSIDE 5'-MONOPHOSPHATE PHOSPHORIBOHYDROLASE LOG1"/>
    <property type="match status" value="1"/>
</dbReference>
<comment type="similarity">
    <text evidence="1 7">Belongs to the LOG family.</text>
</comment>
<evidence type="ECO:0000256" key="3">
    <source>
        <dbReference type="ARBA" id="ARBA00022712"/>
    </source>
</evidence>
<evidence type="ECO:0000256" key="1">
    <source>
        <dbReference type="ARBA" id="ARBA00006763"/>
    </source>
</evidence>
<dbReference type="NCBIfam" id="TIGR00730">
    <property type="entry name" value="Rossman fold protein, TIGR00730 family"/>
    <property type="match status" value="1"/>
</dbReference>
<accession>A0A9D5A073</accession>
<comment type="catalytic activity">
    <reaction evidence="6 7">
        <text>9-ribosyl-trans-zeatin 5'-phosphate + H2O = trans-zeatin + D-ribose 5-phosphate</text>
        <dbReference type="Rhea" id="RHEA:48564"/>
        <dbReference type="ChEBI" id="CHEBI:15377"/>
        <dbReference type="ChEBI" id="CHEBI:16522"/>
        <dbReference type="ChEBI" id="CHEBI:78346"/>
        <dbReference type="ChEBI" id="CHEBI:87947"/>
        <dbReference type="EC" id="3.2.2.n1"/>
    </reaction>
</comment>
<comment type="function">
    <text evidence="4 7">Cytokinin-activating enzyme working in the direct activation pathway. Phosphoribohydrolase that converts inactive cytokinin nucleotides to the biologically active free-base forms.</text>
</comment>
<keyword evidence="7" id="KW-0378">Hydrolase</keyword>
<keyword evidence="9" id="KW-1185">Reference proteome</keyword>
<organism evidence="8 9">
    <name type="scientific">Pisum sativum</name>
    <name type="common">Garden pea</name>
    <name type="synonym">Lathyrus oleraceus</name>
    <dbReference type="NCBI Taxonomy" id="3888"/>
    <lineage>
        <taxon>Eukaryota</taxon>
        <taxon>Viridiplantae</taxon>
        <taxon>Streptophyta</taxon>
        <taxon>Embryophyta</taxon>
        <taxon>Tracheophyta</taxon>
        <taxon>Spermatophyta</taxon>
        <taxon>Magnoliopsida</taxon>
        <taxon>eudicotyledons</taxon>
        <taxon>Gunneridae</taxon>
        <taxon>Pentapetalae</taxon>
        <taxon>rosids</taxon>
        <taxon>fabids</taxon>
        <taxon>Fabales</taxon>
        <taxon>Fabaceae</taxon>
        <taxon>Papilionoideae</taxon>
        <taxon>50 kb inversion clade</taxon>
        <taxon>NPAAA clade</taxon>
        <taxon>Hologalegina</taxon>
        <taxon>IRL clade</taxon>
        <taxon>Fabeae</taxon>
        <taxon>Lathyrus</taxon>
    </lineage>
</organism>
<dbReference type="InterPro" id="IPR031100">
    <property type="entry name" value="LOG_fam"/>
</dbReference>
<dbReference type="Gramene" id="Psat07G0466400-T2">
    <property type="protein sequence ID" value="KAI5389093.1"/>
    <property type="gene ID" value="KIW84_074664"/>
</dbReference>
<dbReference type="GO" id="GO:0005634">
    <property type="term" value="C:nucleus"/>
    <property type="evidence" value="ECO:0007669"/>
    <property type="project" value="UniProtKB-ARBA"/>
</dbReference>